<evidence type="ECO:0000313" key="1">
    <source>
        <dbReference type="EMBL" id="KAH3812299.1"/>
    </source>
</evidence>
<name>A0A9D4JJ96_DREPO</name>
<keyword evidence="2" id="KW-1185">Reference proteome</keyword>
<proteinExistence type="predicted"/>
<reference evidence="1" key="2">
    <citation type="submission" date="2020-11" db="EMBL/GenBank/DDBJ databases">
        <authorList>
            <person name="McCartney M.A."/>
            <person name="Auch B."/>
            <person name="Kono T."/>
            <person name="Mallez S."/>
            <person name="Becker A."/>
            <person name="Gohl D.M."/>
            <person name="Silverstein K.A.T."/>
            <person name="Koren S."/>
            <person name="Bechman K.B."/>
            <person name="Herman A."/>
            <person name="Abrahante J.E."/>
            <person name="Garbe J."/>
        </authorList>
    </citation>
    <scope>NUCLEOTIDE SEQUENCE</scope>
    <source>
        <strain evidence="1">Duluth1</strain>
        <tissue evidence="1">Whole animal</tissue>
    </source>
</reference>
<evidence type="ECO:0000313" key="2">
    <source>
        <dbReference type="Proteomes" id="UP000828390"/>
    </source>
</evidence>
<organism evidence="1 2">
    <name type="scientific">Dreissena polymorpha</name>
    <name type="common">Zebra mussel</name>
    <name type="synonym">Mytilus polymorpha</name>
    <dbReference type="NCBI Taxonomy" id="45954"/>
    <lineage>
        <taxon>Eukaryota</taxon>
        <taxon>Metazoa</taxon>
        <taxon>Spiralia</taxon>
        <taxon>Lophotrochozoa</taxon>
        <taxon>Mollusca</taxon>
        <taxon>Bivalvia</taxon>
        <taxon>Autobranchia</taxon>
        <taxon>Heteroconchia</taxon>
        <taxon>Euheterodonta</taxon>
        <taxon>Imparidentia</taxon>
        <taxon>Neoheterodontei</taxon>
        <taxon>Myida</taxon>
        <taxon>Dreissenoidea</taxon>
        <taxon>Dreissenidae</taxon>
        <taxon>Dreissena</taxon>
    </lineage>
</organism>
<reference evidence="1" key="1">
    <citation type="journal article" date="2019" name="bioRxiv">
        <title>The Genome of the Zebra Mussel, Dreissena polymorpha: A Resource for Invasive Species Research.</title>
        <authorList>
            <person name="McCartney M.A."/>
            <person name="Auch B."/>
            <person name="Kono T."/>
            <person name="Mallez S."/>
            <person name="Zhang Y."/>
            <person name="Obille A."/>
            <person name="Becker A."/>
            <person name="Abrahante J.E."/>
            <person name="Garbe J."/>
            <person name="Badalamenti J.P."/>
            <person name="Herman A."/>
            <person name="Mangelson H."/>
            <person name="Liachko I."/>
            <person name="Sullivan S."/>
            <person name="Sone E.D."/>
            <person name="Koren S."/>
            <person name="Silverstein K.A.T."/>
            <person name="Beckman K.B."/>
            <person name="Gohl D.M."/>
        </authorList>
    </citation>
    <scope>NUCLEOTIDE SEQUENCE</scope>
    <source>
        <strain evidence="1">Duluth1</strain>
        <tissue evidence="1">Whole animal</tissue>
    </source>
</reference>
<dbReference type="AlphaFoldDB" id="A0A9D4JJ96"/>
<gene>
    <name evidence="1" type="ORF">DPMN_140727</name>
</gene>
<accession>A0A9D4JJ96</accession>
<dbReference type="EMBL" id="JAIWYP010000006">
    <property type="protein sequence ID" value="KAH3812299.1"/>
    <property type="molecule type" value="Genomic_DNA"/>
</dbReference>
<comment type="caution">
    <text evidence="1">The sequence shown here is derived from an EMBL/GenBank/DDBJ whole genome shotgun (WGS) entry which is preliminary data.</text>
</comment>
<sequence length="70" mass="8018">MSERASDLMSCGKSVFIILSEQFPLFYQRVIGQHQWAQASRRGIGGPQVCYRYLVEAVILNKGPNTRTKW</sequence>
<dbReference type="Proteomes" id="UP000828390">
    <property type="component" value="Unassembled WGS sequence"/>
</dbReference>
<protein>
    <submittedName>
        <fullName evidence="1">Uncharacterized protein</fullName>
    </submittedName>
</protein>